<dbReference type="GO" id="GO:0005524">
    <property type="term" value="F:ATP binding"/>
    <property type="evidence" value="ECO:0007669"/>
    <property type="project" value="UniProtKB-UniRule"/>
</dbReference>
<dbReference type="STRING" id="312017.I7M0C9"/>
<dbReference type="InParanoid" id="I7M0C9"/>
<evidence type="ECO:0000256" key="2">
    <source>
        <dbReference type="ARBA" id="ARBA00022840"/>
    </source>
</evidence>
<keyword evidence="6" id="KW-1185">Reference proteome</keyword>
<organism evidence="5 6">
    <name type="scientific">Tetrahymena thermophila (strain SB210)</name>
    <dbReference type="NCBI Taxonomy" id="312017"/>
    <lineage>
        <taxon>Eukaryota</taxon>
        <taxon>Sar</taxon>
        <taxon>Alveolata</taxon>
        <taxon>Ciliophora</taxon>
        <taxon>Intramacronucleata</taxon>
        <taxon>Oligohymenophorea</taxon>
        <taxon>Hymenostomatida</taxon>
        <taxon>Tetrahymenina</taxon>
        <taxon>Tetrahymenidae</taxon>
        <taxon>Tetrahymena</taxon>
    </lineage>
</organism>
<keyword evidence="5" id="KW-0418">Kinase</keyword>
<dbReference type="PROSITE" id="PS00108">
    <property type="entry name" value="PROTEIN_KINASE_ST"/>
    <property type="match status" value="1"/>
</dbReference>
<evidence type="ECO:0000256" key="3">
    <source>
        <dbReference type="PROSITE-ProRule" id="PRU10141"/>
    </source>
</evidence>
<dbReference type="GO" id="GO:0005634">
    <property type="term" value="C:nucleus"/>
    <property type="evidence" value="ECO:0007669"/>
    <property type="project" value="TreeGrafter"/>
</dbReference>
<feature type="binding site" evidence="3">
    <location>
        <position position="88"/>
    </location>
    <ligand>
        <name>ATP</name>
        <dbReference type="ChEBI" id="CHEBI:30616"/>
    </ligand>
</feature>
<dbReference type="Gene3D" id="3.30.200.20">
    <property type="entry name" value="Phosphorylase Kinase, domain 1"/>
    <property type="match status" value="1"/>
</dbReference>
<dbReference type="InterPro" id="IPR017441">
    <property type="entry name" value="Protein_kinase_ATP_BS"/>
</dbReference>
<dbReference type="SUPFAM" id="SSF56112">
    <property type="entry name" value="Protein kinase-like (PK-like)"/>
    <property type="match status" value="1"/>
</dbReference>
<sequence>MGSQQAKQNQEFQNFSEYYLTETGPSNKEMQYIEKLATKLNQTTEELQLIKNFLEQRGYKFSERLLGKGGTSVVLRAENIQGQKLALKILKCSTKEQYLNNLQEYRLMKQTNSNYVIKVNELLEYRTNNKLIQFLAMEKCLYNLQSQLCGGKKMKKDQIYEICLHLTKGLSSLHKQNILHLDIKPGNIVLGFDNKWKFIDLGLSQVLPQNQDCCDDVQGLTRYYCSPEQYQLFYKLSKAKIGKQSDIYSLGLVFLELTGVKIPEAQIQETKLKKINFEQMFNPEFEEINILLNKMLQYNPENRCSLSQIKSYLDQLNCEEGQCTTTVGTSPMNTLQFQIKNISISKKDQRSKSNLKQDIDQQIFEKRRHYKHGSMNDLSSLENVSSLSPKKNMLQIKQEQNYQNQNFSHFFELRRSGSQAQIPSEMFSNNQHQDGLSPTKKVVYPQKLEQIQLARNIISKKLSVADMFKNTSTQQFKDVSPIRPKIKVVLPSLSKVSSKVVSPSSTQTKFFLHRQHINEQQN</sequence>
<dbReference type="AlphaFoldDB" id="I7M0C9"/>
<feature type="domain" description="Protein kinase" evidence="4">
    <location>
        <begin position="60"/>
        <end position="313"/>
    </location>
</feature>
<dbReference type="GeneID" id="7829585"/>
<dbReference type="RefSeq" id="XP_001007580.3">
    <property type="nucleotide sequence ID" value="XM_001007580.3"/>
</dbReference>
<dbReference type="InterPro" id="IPR008271">
    <property type="entry name" value="Ser/Thr_kinase_AS"/>
</dbReference>
<dbReference type="KEGG" id="tet:TTHERM_00058470"/>
<proteinExistence type="predicted"/>
<dbReference type="Gene3D" id="1.10.510.10">
    <property type="entry name" value="Transferase(Phosphotransferase) domain 1"/>
    <property type="match status" value="1"/>
</dbReference>
<evidence type="ECO:0000313" key="6">
    <source>
        <dbReference type="Proteomes" id="UP000009168"/>
    </source>
</evidence>
<dbReference type="PANTHER" id="PTHR44167:SF30">
    <property type="entry name" value="PHOSPHORYLASE KINASE"/>
    <property type="match status" value="1"/>
</dbReference>
<evidence type="ECO:0000313" key="5">
    <source>
        <dbReference type="EMBL" id="EAR87335.3"/>
    </source>
</evidence>
<protein>
    <submittedName>
        <fullName evidence="5">Serine/Threonine kinase domain protein</fullName>
    </submittedName>
</protein>
<dbReference type="InterPro" id="IPR000719">
    <property type="entry name" value="Prot_kinase_dom"/>
</dbReference>
<dbReference type="GO" id="GO:0044773">
    <property type="term" value="P:mitotic DNA damage checkpoint signaling"/>
    <property type="evidence" value="ECO:0007669"/>
    <property type="project" value="TreeGrafter"/>
</dbReference>
<keyword evidence="1 3" id="KW-0547">Nucleotide-binding</keyword>
<gene>
    <name evidence="5" type="ORF">TTHERM_00058470</name>
</gene>
<dbReference type="PANTHER" id="PTHR44167">
    <property type="entry name" value="OVARIAN-SPECIFIC SERINE/THREONINE-PROTEIN KINASE LOK-RELATED"/>
    <property type="match status" value="1"/>
</dbReference>
<dbReference type="Proteomes" id="UP000009168">
    <property type="component" value="Unassembled WGS sequence"/>
</dbReference>
<keyword evidence="2 3" id="KW-0067">ATP-binding</keyword>
<dbReference type="SMART" id="SM00220">
    <property type="entry name" value="S_TKc"/>
    <property type="match status" value="1"/>
</dbReference>
<keyword evidence="5" id="KW-0808">Transferase</keyword>
<dbReference type="InterPro" id="IPR011009">
    <property type="entry name" value="Kinase-like_dom_sf"/>
</dbReference>
<accession>I7M0C9</accession>
<dbReference type="OrthoDB" id="312177at2759"/>
<dbReference type="eggNOG" id="KOG0583">
    <property type="taxonomic scope" value="Eukaryota"/>
</dbReference>
<dbReference type="PROSITE" id="PS00107">
    <property type="entry name" value="PROTEIN_KINASE_ATP"/>
    <property type="match status" value="1"/>
</dbReference>
<evidence type="ECO:0000259" key="4">
    <source>
        <dbReference type="PROSITE" id="PS50011"/>
    </source>
</evidence>
<dbReference type="GO" id="GO:0004674">
    <property type="term" value="F:protein serine/threonine kinase activity"/>
    <property type="evidence" value="ECO:0007669"/>
    <property type="project" value="TreeGrafter"/>
</dbReference>
<dbReference type="PROSITE" id="PS50011">
    <property type="entry name" value="PROTEIN_KINASE_DOM"/>
    <property type="match status" value="1"/>
</dbReference>
<dbReference type="Pfam" id="PF00069">
    <property type="entry name" value="Pkinase"/>
    <property type="match status" value="1"/>
</dbReference>
<reference evidence="6" key="1">
    <citation type="journal article" date="2006" name="PLoS Biol.">
        <title>Macronuclear genome sequence of the ciliate Tetrahymena thermophila, a model eukaryote.</title>
        <authorList>
            <person name="Eisen J.A."/>
            <person name="Coyne R.S."/>
            <person name="Wu M."/>
            <person name="Wu D."/>
            <person name="Thiagarajan M."/>
            <person name="Wortman J.R."/>
            <person name="Badger J.H."/>
            <person name="Ren Q."/>
            <person name="Amedeo P."/>
            <person name="Jones K.M."/>
            <person name="Tallon L.J."/>
            <person name="Delcher A.L."/>
            <person name="Salzberg S.L."/>
            <person name="Silva J.C."/>
            <person name="Haas B.J."/>
            <person name="Majoros W.H."/>
            <person name="Farzad M."/>
            <person name="Carlton J.M."/>
            <person name="Smith R.K. Jr."/>
            <person name="Garg J."/>
            <person name="Pearlman R.E."/>
            <person name="Karrer K.M."/>
            <person name="Sun L."/>
            <person name="Manning G."/>
            <person name="Elde N.C."/>
            <person name="Turkewitz A.P."/>
            <person name="Asai D.J."/>
            <person name="Wilkes D.E."/>
            <person name="Wang Y."/>
            <person name="Cai H."/>
            <person name="Collins K."/>
            <person name="Stewart B.A."/>
            <person name="Lee S.R."/>
            <person name="Wilamowska K."/>
            <person name="Weinberg Z."/>
            <person name="Ruzzo W.L."/>
            <person name="Wloga D."/>
            <person name="Gaertig J."/>
            <person name="Frankel J."/>
            <person name="Tsao C.-C."/>
            <person name="Gorovsky M.A."/>
            <person name="Keeling P.J."/>
            <person name="Waller R.F."/>
            <person name="Patron N.J."/>
            <person name="Cherry J.M."/>
            <person name="Stover N.A."/>
            <person name="Krieger C.J."/>
            <person name="del Toro C."/>
            <person name="Ryder H.F."/>
            <person name="Williamson S.C."/>
            <person name="Barbeau R.A."/>
            <person name="Hamilton E.P."/>
            <person name="Orias E."/>
        </authorList>
    </citation>
    <scope>NUCLEOTIDE SEQUENCE [LARGE SCALE GENOMIC DNA]</scope>
    <source>
        <strain evidence="6">SB210</strain>
    </source>
</reference>
<dbReference type="CDD" id="cd14014">
    <property type="entry name" value="STKc_PknB_like"/>
    <property type="match status" value="1"/>
</dbReference>
<name>I7M0C9_TETTS</name>
<evidence type="ECO:0000256" key="1">
    <source>
        <dbReference type="ARBA" id="ARBA00022741"/>
    </source>
</evidence>
<dbReference type="EMBL" id="GG662853">
    <property type="protein sequence ID" value="EAR87335.3"/>
    <property type="molecule type" value="Genomic_DNA"/>
</dbReference>